<dbReference type="InterPro" id="IPR016032">
    <property type="entry name" value="Sig_transdc_resp-reg_C-effctor"/>
</dbReference>
<name>A0ABW5PAU4_9BACL</name>
<feature type="domain" description="HTH luxR-type" evidence="7">
    <location>
        <begin position="148"/>
        <end position="213"/>
    </location>
</feature>
<sequence>MTRILLVDDHPSVMEGTKVMLEKDSSNIVTLCYSGREAVEKVSEALFDIMLIDLNMPEMSGVELTQKVLSILPEATVLIYTGYDIAPHFNMLIEAGVTGFIPKTLTEERLLTAIRCAVRKEAIIPLHLLKELRRAGPGSGLEMSSSSAQKETPAYTDKEEMILSALAEGKSNRQIADQLFVSQRSLEYSLTQIFQKLGVKSRIEAVMKSRQLGILKDSASS</sequence>
<gene>
    <name evidence="9" type="ORF">ACFSUF_02950</name>
</gene>
<dbReference type="SUPFAM" id="SSF46894">
    <property type="entry name" value="C-terminal effector domain of the bipartite response regulators"/>
    <property type="match status" value="1"/>
</dbReference>
<reference evidence="10" key="1">
    <citation type="journal article" date="2019" name="Int. J. Syst. Evol. Microbiol.">
        <title>The Global Catalogue of Microorganisms (GCM) 10K type strain sequencing project: providing services to taxonomists for standard genome sequencing and annotation.</title>
        <authorList>
            <consortium name="The Broad Institute Genomics Platform"/>
            <consortium name="The Broad Institute Genome Sequencing Center for Infectious Disease"/>
            <person name="Wu L."/>
            <person name="Ma J."/>
        </authorList>
    </citation>
    <scope>NUCLEOTIDE SEQUENCE [LARGE SCALE GENOMIC DNA]</scope>
    <source>
        <strain evidence="10">KCTC 3950</strain>
    </source>
</reference>
<keyword evidence="5" id="KW-0804">Transcription</keyword>
<keyword evidence="3" id="KW-0805">Transcription regulation</keyword>
<dbReference type="InterPro" id="IPR011006">
    <property type="entry name" value="CheY-like_superfamily"/>
</dbReference>
<dbReference type="RefSeq" id="WP_377599931.1">
    <property type="nucleotide sequence ID" value="NZ_JBHUME010000002.1"/>
</dbReference>
<accession>A0ABW5PAU4</accession>
<dbReference type="Pfam" id="PF00072">
    <property type="entry name" value="Response_reg"/>
    <property type="match status" value="1"/>
</dbReference>
<dbReference type="CDD" id="cd17535">
    <property type="entry name" value="REC_NarL-like"/>
    <property type="match status" value="1"/>
</dbReference>
<dbReference type="PROSITE" id="PS50043">
    <property type="entry name" value="HTH_LUXR_2"/>
    <property type="match status" value="1"/>
</dbReference>
<dbReference type="InterPro" id="IPR036388">
    <property type="entry name" value="WH-like_DNA-bd_sf"/>
</dbReference>
<evidence type="ECO:0000313" key="9">
    <source>
        <dbReference type="EMBL" id="MFD2611377.1"/>
    </source>
</evidence>
<feature type="domain" description="Response regulatory" evidence="8">
    <location>
        <begin position="3"/>
        <end position="118"/>
    </location>
</feature>
<dbReference type="SUPFAM" id="SSF52172">
    <property type="entry name" value="CheY-like"/>
    <property type="match status" value="1"/>
</dbReference>
<evidence type="ECO:0000259" key="8">
    <source>
        <dbReference type="PROSITE" id="PS50110"/>
    </source>
</evidence>
<evidence type="ECO:0000256" key="2">
    <source>
        <dbReference type="ARBA" id="ARBA00023012"/>
    </source>
</evidence>
<evidence type="ECO:0000256" key="1">
    <source>
        <dbReference type="ARBA" id="ARBA00022553"/>
    </source>
</evidence>
<dbReference type="PRINTS" id="PR00038">
    <property type="entry name" value="HTHLUXR"/>
</dbReference>
<dbReference type="Gene3D" id="1.10.10.10">
    <property type="entry name" value="Winged helix-like DNA-binding domain superfamily/Winged helix DNA-binding domain"/>
    <property type="match status" value="1"/>
</dbReference>
<dbReference type="InterPro" id="IPR001789">
    <property type="entry name" value="Sig_transdc_resp-reg_receiver"/>
</dbReference>
<keyword evidence="4" id="KW-0238">DNA-binding</keyword>
<proteinExistence type="predicted"/>
<dbReference type="PROSITE" id="PS50110">
    <property type="entry name" value="RESPONSE_REGULATORY"/>
    <property type="match status" value="1"/>
</dbReference>
<keyword evidence="10" id="KW-1185">Reference proteome</keyword>
<comment type="caution">
    <text evidence="9">The sequence shown here is derived from an EMBL/GenBank/DDBJ whole genome shotgun (WGS) entry which is preliminary data.</text>
</comment>
<dbReference type="InterPro" id="IPR058245">
    <property type="entry name" value="NreC/VraR/RcsB-like_REC"/>
</dbReference>
<organism evidence="9 10">
    <name type="scientific">Paenibacillus gansuensis</name>
    <dbReference type="NCBI Taxonomy" id="306542"/>
    <lineage>
        <taxon>Bacteria</taxon>
        <taxon>Bacillati</taxon>
        <taxon>Bacillota</taxon>
        <taxon>Bacilli</taxon>
        <taxon>Bacillales</taxon>
        <taxon>Paenibacillaceae</taxon>
        <taxon>Paenibacillus</taxon>
    </lineage>
</organism>
<protein>
    <submittedName>
        <fullName evidence="9">Response regulator</fullName>
    </submittedName>
</protein>
<feature type="modified residue" description="4-aspartylphosphate" evidence="6">
    <location>
        <position position="53"/>
    </location>
</feature>
<evidence type="ECO:0000256" key="6">
    <source>
        <dbReference type="PROSITE-ProRule" id="PRU00169"/>
    </source>
</evidence>
<dbReference type="PANTHER" id="PTHR43214">
    <property type="entry name" value="TWO-COMPONENT RESPONSE REGULATOR"/>
    <property type="match status" value="1"/>
</dbReference>
<dbReference type="Pfam" id="PF00196">
    <property type="entry name" value="GerE"/>
    <property type="match status" value="1"/>
</dbReference>
<evidence type="ECO:0000256" key="3">
    <source>
        <dbReference type="ARBA" id="ARBA00023015"/>
    </source>
</evidence>
<evidence type="ECO:0000256" key="5">
    <source>
        <dbReference type="ARBA" id="ARBA00023163"/>
    </source>
</evidence>
<dbReference type="SMART" id="SM00421">
    <property type="entry name" value="HTH_LUXR"/>
    <property type="match status" value="1"/>
</dbReference>
<evidence type="ECO:0000256" key="4">
    <source>
        <dbReference type="ARBA" id="ARBA00023125"/>
    </source>
</evidence>
<dbReference type="InterPro" id="IPR000792">
    <property type="entry name" value="Tscrpt_reg_LuxR_C"/>
</dbReference>
<dbReference type="InterPro" id="IPR039420">
    <property type="entry name" value="WalR-like"/>
</dbReference>
<dbReference type="CDD" id="cd06170">
    <property type="entry name" value="LuxR_C_like"/>
    <property type="match status" value="1"/>
</dbReference>
<dbReference type="Gene3D" id="3.40.50.2300">
    <property type="match status" value="1"/>
</dbReference>
<dbReference type="PANTHER" id="PTHR43214:SF1">
    <property type="entry name" value="TRANSCRIPTIONAL REGULATORY PROTEIN COMA"/>
    <property type="match status" value="1"/>
</dbReference>
<evidence type="ECO:0000313" key="10">
    <source>
        <dbReference type="Proteomes" id="UP001597541"/>
    </source>
</evidence>
<evidence type="ECO:0000259" key="7">
    <source>
        <dbReference type="PROSITE" id="PS50043"/>
    </source>
</evidence>
<dbReference type="EMBL" id="JBHUME010000002">
    <property type="protein sequence ID" value="MFD2611377.1"/>
    <property type="molecule type" value="Genomic_DNA"/>
</dbReference>
<dbReference type="SMART" id="SM00448">
    <property type="entry name" value="REC"/>
    <property type="match status" value="1"/>
</dbReference>
<keyword evidence="2" id="KW-0902">Two-component regulatory system</keyword>
<dbReference type="Proteomes" id="UP001597541">
    <property type="component" value="Unassembled WGS sequence"/>
</dbReference>
<keyword evidence="1 6" id="KW-0597">Phosphoprotein</keyword>